<dbReference type="SMART" id="SM00060">
    <property type="entry name" value="FN3"/>
    <property type="match status" value="1"/>
</dbReference>
<keyword evidence="2" id="KW-0808">Transferase</keyword>
<reference evidence="11" key="1">
    <citation type="submission" date="2020-01" db="EMBL/GenBank/DDBJ databases">
        <title>Draft genome sequence of the Termite Coptotermes fromosanus.</title>
        <authorList>
            <person name="Itakura S."/>
            <person name="Yosikawa Y."/>
            <person name="Umezawa K."/>
        </authorList>
    </citation>
    <scope>NUCLEOTIDE SEQUENCE [LARGE SCALE GENOMIC DNA]</scope>
</reference>
<evidence type="ECO:0000313" key="10">
    <source>
        <dbReference type="EMBL" id="GFG40676.1"/>
    </source>
</evidence>
<protein>
    <submittedName>
        <fullName evidence="10">Uncharacterized protein</fullName>
    </submittedName>
</protein>
<dbReference type="Gene3D" id="3.30.200.20">
    <property type="entry name" value="Phosphorylase Kinase, domain 1"/>
    <property type="match status" value="1"/>
</dbReference>
<sequence length="724" mass="82659">MVYPPGHIYTPEPTPEPTPKEPKEPRTWEAQLPPRPALDYEIGSVKSESHYQYGPDTYLLQLRDVDFPVRLREYMKVAAHRGPAFGVNENYDWRTPIIRERRRFTDVMDEEIDDERRERINQYGSSEVYSLRRLRHELGTRLDGHAEAEALIEYKREGQPPFFREKPQILPIVDDQPADLICYAVGDPKPSVQWFKNDLVITESHRVKILEDAEGRSILRFDPASNVDVGIYKAVARNKVGQTQARTRLVLASVPSAPDSPEAAEISDTEVLLRWKQPKDDGNSAVLCYNLQYKEADSVEWLDVANNIDHEFYVIRNLRPNFTYHFRLAARNRIGWSEKGIPTPLVRTKEAGAAKVPVTRAMKHLQEITESGQEIAVDEPVTHLDYSAEKAPIEWSTEGALNEKYSFVSELARGRFSVVVKGIDKASDKVIVAKLLELRPETEAKVIREFEALKSFTHERVAALLAAYKPSGSPVAVLVQEKLQGADILTYFSSRHEYTEQMVATVITQILDGLQYLHWRGYCHLNLQPDNIVMASVRSVQIKLVDFSCAQRVSKLGTIVDTAGDPEYSAPEVVNNEPAFPQTDIWSVGVITYILLSGVSPFRGTDSEETRQNVTFVRYRFEYLYKELTQEATRFLILVFKRAPGKRPTAEECHEHRWLLPTEFMIKKRERAIFLGNRLKDFSEEYHSHRAQEATKSESLTGAFGGPKSLVRSSSIQEELFTTF</sequence>
<evidence type="ECO:0000256" key="5">
    <source>
        <dbReference type="ARBA" id="ARBA00022840"/>
    </source>
</evidence>
<dbReference type="InterPro" id="IPR000719">
    <property type="entry name" value="Prot_kinase_dom"/>
</dbReference>
<keyword evidence="4" id="KW-0418">Kinase</keyword>
<dbReference type="Gene3D" id="1.10.510.10">
    <property type="entry name" value="Transferase(Phosphotransferase) domain 1"/>
    <property type="match status" value="1"/>
</dbReference>
<dbReference type="FunFam" id="2.60.40.10:FF:001381">
    <property type="entry name" value="Uncharacterized protein, isoform C"/>
    <property type="match status" value="1"/>
</dbReference>
<feature type="domain" description="Ig-like" evidence="8">
    <location>
        <begin position="161"/>
        <end position="252"/>
    </location>
</feature>
<evidence type="ECO:0000256" key="6">
    <source>
        <dbReference type="SAM" id="MobiDB-lite"/>
    </source>
</evidence>
<dbReference type="CDD" id="cd00063">
    <property type="entry name" value="FN3"/>
    <property type="match status" value="1"/>
</dbReference>
<dbReference type="GO" id="GO:0005634">
    <property type="term" value="C:nucleus"/>
    <property type="evidence" value="ECO:0007669"/>
    <property type="project" value="TreeGrafter"/>
</dbReference>
<dbReference type="SUPFAM" id="SSF49265">
    <property type="entry name" value="Fibronectin type III"/>
    <property type="match status" value="1"/>
</dbReference>
<dbReference type="Pfam" id="PF07679">
    <property type="entry name" value="I-set"/>
    <property type="match status" value="1"/>
</dbReference>
<dbReference type="PANTHER" id="PTHR24342">
    <property type="entry name" value="SERINE/THREONINE-PROTEIN KINASE 17"/>
    <property type="match status" value="1"/>
</dbReference>
<evidence type="ECO:0000313" key="11">
    <source>
        <dbReference type="Proteomes" id="UP000502823"/>
    </source>
</evidence>
<dbReference type="Pfam" id="PF00069">
    <property type="entry name" value="Pkinase"/>
    <property type="match status" value="1"/>
</dbReference>
<evidence type="ECO:0000259" key="9">
    <source>
        <dbReference type="PROSITE" id="PS50853"/>
    </source>
</evidence>
<evidence type="ECO:0000259" key="7">
    <source>
        <dbReference type="PROSITE" id="PS50011"/>
    </source>
</evidence>
<dbReference type="Pfam" id="PF00041">
    <property type="entry name" value="fn3"/>
    <property type="match status" value="1"/>
</dbReference>
<dbReference type="Gene3D" id="2.60.40.10">
    <property type="entry name" value="Immunoglobulins"/>
    <property type="match status" value="2"/>
</dbReference>
<dbReference type="GO" id="GO:0005524">
    <property type="term" value="F:ATP binding"/>
    <property type="evidence" value="ECO:0007669"/>
    <property type="project" value="UniProtKB-KW"/>
</dbReference>
<dbReference type="GO" id="GO:0009653">
    <property type="term" value="P:anatomical structure morphogenesis"/>
    <property type="evidence" value="ECO:0007669"/>
    <property type="project" value="UniProtKB-ARBA"/>
</dbReference>
<dbReference type="SMART" id="SM00408">
    <property type="entry name" value="IGc2"/>
    <property type="match status" value="1"/>
</dbReference>
<evidence type="ECO:0000256" key="2">
    <source>
        <dbReference type="ARBA" id="ARBA00022679"/>
    </source>
</evidence>
<dbReference type="PROSITE" id="PS50011">
    <property type="entry name" value="PROTEIN_KINASE_DOM"/>
    <property type="match status" value="1"/>
</dbReference>
<dbReference type="InParanoid" id="A0A6L2Q7H5"/>
<accession>A0A6L2Q7H5</accession>
<feature type="region of interest" description="Disordered" evidence="6">
    <location>
        <begin position="1"/>
        <end position="34"/>
    </location>
</feature>
<feature type="domain" description="Fibronectin type-III" evidence="9">
    <location>
        <begin position="257"/>
        <end position="351"/>
    </location>
</feature>
<dbReference type="PROSITE" id="PS50853">
    <property type="entry name" value="FN3"/>
    <property type="match status" value="1"/>
</dbReference>
<proteinExistence type="predicted"/>
<dbReference type="FunFam" id="2.60.40.10:FF:000940">
    <property type="entry name" value="Muscle M-line assembly protein unc-89"/>
    <property type="match status" value="1"/>
</dbReference>
<dbReference type="PANTHER" id="PTHR24342:SF21">
    <property type="entry name" value="TRIO RHO GUANINE NUCLEOTIDE EXCHANGE FACTOR"/>
    <property type="match status" value="1"/>
</dbReference>
<feature type="domain" description="Protein kinase" evidence="7">
    <location>
        <begin position="405"/>
        <end position="659"/>
    </location>
</feature>
<dbReference type="PROSITE" id="PS50835">
    <property type="entry name" value="IG_LIKE"/>
    <property type="match status" value="1"/>
</dbReference>
<evidence type="ECO:0000256" key="1">
    <source>
        <dbReference type="ARBA" id="ARBA00022527"/>
    </source>
</evidence>
<dbReference type="InterPro" id="IPR003961">
    <property type="entry name" value="FN3_dom"/>
</dbReference>
<dbReference type="Proteomes" id="UP000502823">
    <property type="component" value="Unassembled WGS sequence"/>
</dbReference>
<dbReference type="OrthoDB" id="2570713at2759"/>
<dbReference type="InterPro" id="IPR036179">
    <property type="entry name" value="Ig-like_dom_sf"/>
</dbReference>
<evidence type="ECO:0000256" key="4">
    <source>
        <dbReference type="ARBA" id="ARBA00022777"/>
    </source>
</evidence>
<dbReference type="InterPro" id="IPR036116">
    <property type="entry name" value="FN3_sf"/>
</dbReference>
<dbReference type="InterPro" id="IPR013783">
    <property type="entry name" value="Ig-like_fold"/>
</dbReference>
<organism evidence="10 11">
    <name type="scientific">Coptotermes formosanus</name>
    <name type="common">Formosan subterranean termite</name>
    <dbReference type="NCBI Taxonomy" id="36987"/>
    <lineage>
        <taxon>Eukaryota</taxon>
        <taxon>Metazoa</taxon>
        <taxon>Ecdysozoa</taxon>
        <taxon>Arthropoda</taxon>
        <taxon>Hexapoda</taxon>
        <taxon>Insecta</taxon>
        <taxon>Pterygota</taxon>
        <taxon>Neoptera</taxon>
        <taxon>Polyneoptera</taxon>
        <taxon>Dictyoptera</taxon>
        <taxon>Blattodea</taxon>
        <taxon>Blattoidea</taxon>
        <taxon>Termitoidae</taxon>
        <taxon>Rhinotermitidae</taxon>
        <taxon>Coptotermes</taxon>
    </lineage>
</organism>
<dbReference type="SUPFAM" id="SSF56112">
    <property type="entry name" value="Protein kinase-like (PK-like)"/>
    <property type="match status" value="1"/>
</dbReference>
<evidence type="ECO:0000256" key="3">
    <source>
        <dbReference type="ARBA" id="ARBA00022741"/>
    </source>
</evidence>
<keyword evidence="1" id="KW-0723">Serine/threonine-protein kinase</keyword>
<dbReference type="InterPro" id="IPR003598">
    <property type="entry name" value="Ig_sub2"/>
</dbReference>
<dbReference type="InterPro" id="IPR007110">
    <property type="entry name" value="Ig-like_dom"/>
</dbReference>
<keyword evidence="5" id="KW-0067">ATP-binding</keyword>
<dbReference type="SUPFAM" id="SSF48726">
    <property type="entry name" value="Immunoglobulin"/>
    <property type="match status" value="1"/>
</dbReference>
<dbReference type="AlphaFoldDB" id="A0A6L2Q7H5"/>
<keyword evidence="11" id="KW-1185">Reference proteome</keyword>
<comment type="caution">
    <text evidence="10">The sequence shown here is derived from an EMBL/GenBank/DDBJ whole genome shotgun (WGS) entry which is preliminary data.</text>
</comment>
<dbReference type="GO" id="GO:0035556">
    <property type="term" value="P:intracellular signal transduction"/>
    <property type="evidence" value="ECO:0007669"/>
    <property type="project" value="TreeGrafter"/>
</dbReference>
<name>A0A6L2Q7H5_COPFO</name>
<dbReference type="GO" id="GO:0030154">
    <property type="term" value="P:cell differentiation"/>
    <property type="evidence" value="ECO:0007669"/>
    <property type="project" value="UniProtKB-ARBA"/>
</dbReference>
<dbReference type="EMBL" id="BLKM01002316">
    <property type="protein sequence ID" value="GFG40676.1"/>
    <property type="molecule type" value="Genomic_DNA"/>
</dbReference>
<dbReference type="GO" id="GO:0043065">
    <property type="term" value="P:positive regulation of apoptotic process"/>
    <property type="evidence" value="ECO:0007669"/>
    <property type="project" value="TreeGrafter"/>
</dbReference>
<dbReference type="InterPro" id="IPR013098">
    <property type="entry name" value="Ig_I-set"/>
</dbReference>
<feature type="compositionally biased region" description="Basic and acidic residues" evidence="6">
    <location>
        <begin position="18"/>
        <end position="27"/>
    </location>
</feature>
<dbReference type="GO" id="GO:0004674">
    <property type="term" value="F:protein serine/threonine kinase activity"/>
    <property type="evidence" value="ECO:0007669"/>
    <property type="project" value="UniProtKB-KW"/>
</dbReference>
<keyword evidence="3" id="KW-0547">Nucleotide-binding</keyword>
<dbReference type="InterPro" id="IPR011009">
    <property type="entry name" value="Kinase-like_dom_sf"/>
</dbReference>
<gene>
    <name evidence="10" type="ORF">Cfor_06713</name>
</gene>
<evidence type="ECO:0000259" key="8">
    <source>
        <dbReference type="PROSITE" id="PS50835"/>
    </source>
</evidence>